<accession>A0A5Q0BI35</accession>
<feature type="transmembrane region" description="Helical" evidence="1">
    <location>
        <begin position="12"/>
        <end position="36"/>
    </location>
</feature>
<proteinExistence type="predicted"/>
<evidence type="ECO:0000256" key="1">
    <source>
        <dbReference type="SAM" id="Phobius"/>
    </source>
</evidence>
<dbReference type="InParanoid" id="A0A5Q0BI35"/>
<organism evidence="2 3">
    <name type="scientific">Candidatus Methylospira mobilis</name>
    <dbReference type="NCBI Taxonomy" id="1808979"/>
    <lineage>
        <taxon>Bacteria</taxon>
        <taxon>Pseudomonadati</taxon>
        <taxon>Pseudomonadota</taxon>
        <taxon>Gammaproteobacteria</taxon>
        <taxon>Methylococcales</taxon>
        <taxon>Methylococcaceae</taxon>
        <taxon>Candidatus Methylospira</taxon>
    </lineage>
</organism>
<keyword evidence="3" id="KW-1185">Reference proteome</keyword>
<dbReference type="RefSeq" id="WP_153248778.1">
    <property type="nucleotide sequence ID" value="NZ_CP044205.1"/>
</dbReference>
<reference evidence="2 3" key="1">
    <citation type="submission" date="2019-09" db="EMBL/GenBank/DDBJ databases">
        <title>Ecophysiology of the spiral-shaped methanotroph Methylospira mobilis as revealed by the complete genome sequence.</title>
        <authorList>
            <person name="Oshkin I.Y."/>
            <person name="Dedysh S.N."/>
            <person name="Miroshnikov K."/>
            <person name="Danilova O.V."/>
            <person name="Hakobyan A."/>
            <person name="Liesack W."/>
        </authorList>
    </citation>
    <scope>NUCLEOTIDE SEQUENCE [LARGE SCALE GENOMIC DNA]</scope>
    <source>
        <strain evidence="2 3">Shm1</strain>
    </source>
</reference>
<evidence type="ECO:0000313" key="2">
    <source>
        <dbReference type="EMBL" id="QFY42782.1"/>
    </source>
</evidence>
<dbReference type="EMBL" id="CP044205">
    <property type="protein sequence ID" value="QFY42782.1"/>
    <property type="molecule type" value="Genomic_DNA"/>
</dbReference>
<dbReference type="AlphaFoldDB" id="A0A5Q0BI35"/>
<evidence type="ECO:0000313" key="3">
    <source>
        <dbReference type="Proteomes" id="UP000325755"/>
    </source>
</evidence>
<name>A0A5Q0BI35_9GAMM</name>
<gene>
    <name evidence="2" type="ORF">F6R98_09245</name>
</gene>
<dbReference type="KEGG" id="mmob:F6R98_09245"/>
<dbReference type="OrthoDB" id="7063787at2"/>
<protein>
    <submittedName>
        <fullName evidence="2">Uncharacterized protein</fullName>
    </submittedName>
</protein>
<dbReference type="Proteomes" id="UP000325755">
    <property type="component" value="Chromosome"/>
</dbReference>
<keyword evidence="1" id="KW-0812">Transmembrane</keyword>
<sequence length="164" mass="19149">MDYDDEQTRDVYAHYGLAMYLAQTLEHGIVNALVILRLPERDKYTRQDIDEFMENRFQKTLGVLLKHLKSEVALPPNLESVVTEALNRRNYLAHHYFREKAESFVTRSGRVQMLQELQADQQLFESADEQLGKILTPFRVKHGITDSVYEAEYKRMCQQLGIAP</sequence>
<keyword evidence="1" id="KW-0472">Membrane</keyword>
<keyword evidence="1" id="KW-1133">Transmembrane helix</keyword>